<dbReference type="KEGG" id="bja:bll8084"/>
<name>Q89BR4_BRADU</name>
<dbReference type="AlphaFoldDB" id="Q89BR4"/>
<dbReference type="PATRIC" id="fig|224911.5.peg.8316"/>
<sequence length="336" mass="36019">MTRRRVRDRDGRLDPGRPPIPKRGATMTTDIDRPSTSLVHRPYGGICGYRLVSDRATRVVVHAFPMSDLSRVASAGLLGTPSAYVMSDGATAYFGESRKPSRRLSEHATDPAKAFARDVFVVGGCAGAAFDKLLIVDLQYRLTRLALEVGAVEVWKGANPPSPDLTDAERVTHDRIVSDALRLLRDAGCRIFDPAERLKAAPPRPEEVSPEESADAADSGPMAIGVATTPAGSAEFELRYGGLWARGYRAGDKFVVASGSEVRTATNGSVCALTRSRRDQLFTAGVLSPIPGVQDRRRLAVAIEFASASIAAKVLAGAHTTGGWTPRDPSRTVWLP</sequence>
<feature type="region of interest" description="Disordered" evidence="1">
    <location>
        <begin position="1"/>
        <end position="34"/>
    </location>
</feature>
<dbReference type="eggNOG" id="ENOG503301K">
    <property type="taxonomic scope" value="Bacteria"/>
</dbReference>
<evidence type="ECO:0000313" key="3">
    <source>
        <dbReference type="Proteomes" id="UP000002526"/>
    </source>
</evidence>
<dbReference type="EMBL" id="BA000040">
    <property type="protein sequence ID" value="BAC53349.1"/>
    <property type="molecule type" value="Genomic_DNA"/>
</dbReference>
<evidence type="ECO:0000256" key="1">
    <source>
        <dbReference type="SAM" id="MobiDB-lite"/>
    </source>
</evidence>
<protein>
    <submittedName>
        <fullName evidence="2">Bll8084 protein</fullName>
    </submittedName>
</protein>
<gene>
    <name evidence="2" type="ordered locus">bll8084</name>
</gene>
<organism evidence="2 3">
    <name type="scientific">Bradyrhizobium diazoefficiens (strain JCM 10833 / BCRC 13528 / IAM 13628 / NBRC 14792 / USDA 110)</name>
    <dbReference type="NCBI Taxonomy" id="224911"/>
    <lineage>
        <taxon>Bacteria</taxon>
        <taxon>Pseudomonadati</taxon>
        <taxon>Pseudomonadota</taxon>
        <taxon>Alphaproteobacteria</taxon>
        <taxon>Hyphomicrobiales</taxon>
        <taxon>Nitrobacteraceae</taxon>
        <taxon>Bradyrhizobium</taxon>
    </lineage>
</organism>
<proteinExistence type="predicted"/>
<dbReference type="STRING" id="224911.AAV28_38105"/>
<dbReference type="HOGENOM" id="CLU_050350_0_0_5"/>
<dbReference type="EnsemblBacteria" id="BAC53349">
    <property type="protein sequence ID" value="BAC53349"/>
    <property type="gene ID" value="BAC53349"/>
</dbReference>
<evidence type="ECO:0000313" key="2">
    <source>
        <dbReference type="EMBL" id="BAC53349.1"/>
    </source>
</evidence>
<accession>Q89BR4</accession>
<keyword evidence="3" id="KW-1185">Reference proteome</keyword>
<dbReference type="Proteomes" id="UP000002526">
    <property type="component" value="Chromosome"/>
</dbReference>
<dbReference type="InParanoid" id="Q89BR4"/>
<dbReference type="OrthoDB" id="8253340at2"/>
<feature type="region of interest" description="Disordered" evidence="1">
    <location>
        <begin position="199"/>
        <end position="219"/>
    </location>
</feature>
<dbReference type="CDD" id="cd10439">
    <property type="entry name" value="GIY-YIG_COG3410"/>
    <property type="match status" value="1"/>
</dbReference>
<reference evidence="3" key="1">
    <citation type="journal article" date="2002" name="DNA Res.">
        <title>Complete genomic sequence of nitrogen-fixing symbiotic bacterium Bradyrhizobium japonicum USDA110.</title>
        <authorList>
            <person name="Kaneko T."/>
            <person name="Nakamura Y."/>
            <person name="Sato S."/>
            <person name="Minamisawa K."/>
            <person name="Uchiumi T."/>
            <person name="Sasamoto S."/>
            <person name="Watanabe A."/>
            <person name="Idesawa K."/>
            <person name="Iriguchi M."/>
            <person name="Kawashima K."/>
            <person name="Kohara M."/>
            <person name="Matsumoto M."/>
            <person name="Shimpo S."/>
            <person name="Tsuruoka H."/>
            <person name="Wada T."/>
            <person name="Yamada M."/>
            <person name="Tabata S."/>
        </authorList>
    </citation>
    <scope>NUCLEOTIDE SEQUENCE [LARGE SCALE GENOMIC DNA]</scope>
    <source>
        <strain evidence="3">JCM 10833 / BCRC 13528 / IAM 13628 / NBRC 14792 / USDA 110</strain>
    </source>
</reference>